<proteinExistence type="predicted"/>
<evidence type="ECO:0000313" key="1">
    <source>
        <dbReference type="EMBL" id="MXO64857.1"/>
    </source>
</evidence>
<sequence length="267" mass="28936">MLGRGKSPLLAARILFDPQDELTAAEIRTLASAIGSVFVGSVVSCSNDADPDQRDALFDGTTELEIISAGLSFIVRGLVPLDAATMSIYEKVIGFDDKASLDVATLNTLVIEPGPLIRSSIALPPIVRALASLTAELSALQNTRAILWNSSGNLIEPGLFRKQVTQWNTDHIFPVAALSRLYKDQYGSLCTQGLSVYIGQELEIEQATLIRLSDRQSLMIIRLVEWLIANGPVMKTIHLTSEEFGGLEIRRSASGSHALVRLATTIY</sequence>
<evidence type="ECO:0000313" key="2">
    <source>
        <dbReference type="Proteomes" id="UP000438476"/>
    </source>
</evidence>
<evidence type="ECO:0008006" key="3">
    <source>
        <dbReference type="Google" id="ProtNLM"/>
    </source>
</evidence>
<protein>
    <recommendedName>
        <fullName evidence="3">DUF4261 domain-containing protein</fullName>
    </recommendedName>
</protein>
<gene>
    <name evidence="1" type="ORF">GRI91_03710</name>
</gene>
<organism evidence="1 2">
    <name type="scientific">Altericroceibacterium endophyticum</name>
    <dbReference type="NCBI Taxonomy" id="1808508"/>
    <lineage>
        <taxon>Bacteria</taxon>
        <taxon>Pseudomonadati</taxon>
        <taxon>Pseudomonadota</taxon>
        <taxon>Alphaproteobacteria</taxon>
        <taxon>Sphingomonadales</taxon>
        <taxon>Erythrobacteraceae</taxon>
        <taxon>Altericroceibacterium</taxon>
    </lineage>
</organism>
<dbReference type="AlphaFoldDB" id="A0A6I4T1M6"/>
<keyword evidence="2" id="KW-1185">Reference proteome</keyword>
<comment type="caution">
    <text evidence="1">The sequence shown here is derived from an EMBL/GenBank/DDBJ whole genome shotgun (WGS) entry which is preliminary data.</text>
</comment>
<accession>A0A6I4T1M6</accession>
<dbReference type="EMBL" id="WTYT01000001">
    <property type="protein sequence ID" value="MXO64857.1"/>
    <property type="molecule type" value="Genomic_DNA"/>
</dbReference>
<reference evidence="1 2" key="1">
    <citation type="submission" date="2019-12" db="EMBL/GenBank/DDBJ databases">
        <title>Genomic-based taxomic classification of the family Erythrobacteraceae.</title>
        <authorList>
            <person name="Xu L."/>
        </authorList>
    </citation>
    <scope>NUCLEOTIDE SEQUENCE [LARGE SCALE GENOMIC DNA]</scope>
    <source>
        <strain evidence="1 2">LMG 29518</strain>
    </source>
</reference>
<name>A0A6I4T1M6_9SPHN</name>
<dbReference type="Proteomes" id="UP000438476">
    <property type="component" value="Unassembled WGS sequence"/>
</dbReference>